<evidence type="ECO:0000256" key="2">
    <source>
        <dbReference type="SAM" id="Phobius"/>
    </source>
</evidence>
<name>A0A142B994_9GAMM</name>
<evidence type="ECO:0000256" key="1">
    <source>
        <dbReference type="SAM" id="MobiDB-lite"/>
    </source>
</evidence>
<proteinExistence type="predicted"/>
<gene>
    <name evidence="3" type="ORF">EZMO1_1122</name>
</gene>
<keyword evidence="2" id="KW-0812">Transmembrane</keyword>
<protein>
    <submittedName>
        <fullName evidence="3">Uncharacterized protein</fullName>
    </submittedName>
</protein>
<evidence type="ECO:0000313" key="3">
    <source>
        <dbReference type="EMBL" id="AMO55320.1"/>
    </source>
</evidence>
<dbReference type="PATRIC" id="fig|570277.3.peg.1223"/>
<feature type="region of interest" description="Disordered" evidence="1">
    <location>
        <begin position="478"/>
        <end position="498"/>
    </location>
</feature>
<dbReference type="EMBL" id="CP013251">
    <property type="protein sequence ID" value="AMO55320.1"/>
    <property type="molecule type" value="Genomic_DNA"/>
</dbReference>
<dbReference type="AlphaFoldDB" id="A0A142B994"/>
<feature type="transmembrane region" description="Helical" evidence="2">
    <location>
        <begin position="20"/>
        <end position="37"/>
    </location>
</feature>
<dbReference type="Proteomes" id="UP000071065">
    <property type="component" value="Chromosome"/>
</dbReference>
<reference evidence="3 4" key="1">
    <citation type="journal article" date="2016" name="Front. Microbiol.">
        <title>Genomic Insight into the Host-Endosymbiont Relationship of Endozoicomonas montiporae CL-33(T) with its Coral Host.</title>
        <authorList>
            <person name="Ding J.-Y."/>
            <person name="Shiu J.-H."/>
            <person name="Chen W.-M."/>
            <person name="Chiang Y.-R."/>
            <person name="Tang S.-L."/>
        </authorList>
    </citation>
    <scope>NUCLEOTIDE SEQUENCE [LARGE SCALE GENOMIC DNA]</scope>
    <source>
        <strain evidence="3 4">CL-33</strain>
    </source>
</reference>
<dbReference type="KEGG" id="emp:EZMO1_1122"/>
<accession>A0A142B994</accession>
<keyword evidence="2" id="KW-1133">Transmembrane helix</keyword>
<sequence>MFIMLIIIQSYKYGLSSLSYYNAFYISFLFFVLFFSLSDVVKASDSDLPVFLVNPMTVPSGSEYGCARVQPLNRIAMDLAREIPANSGFALATESHETTFSTRISFGILSAYYDVHGLTVAVALFQDEISHLEKAFSLITILRTIAVYLEQEFLAVNEWASNPEILDIIQKGDRVRFRSVTGRATYRGKRHRSQTQTAVATNFGAANPESTDGMLLDGGGHPPPEYELYHTEGGFCPLCSGPCKKKVQQKKPVDTRKEVKACIDIMATQILKLKKQRRGRYYKNVDGRYCEFTQAGVLKRIIDLLQKQQSDEVMAKGSTNFTMVGTCTACELQNSKPIELGDSDEEFYEDSEEHIEYDYQNLAFYESLFAEANEAANEIRALEVIVNEKEEENKALNDQLASLKAKNQKKMCEDQRERKKEKKYEELQKNNKCLQTRYNRLECRVEELEQAEKQYLDERDDLLRRNVEINQELNKIKDANNSNKDGGANDGSRLCWKK</sequence>
<organism evidence="3 4">
    <name type="scientific">Endozoicomonas montiporae CL-33</name>
    <dbReference type="NCBI Taxonomy" id="570277"/>
    <lineage>
        <taxon>Bacteria</taxon>
        <taxon>Pseudomonadati</taxon>
        <taxon>Pseudomonadota</taxon>
        <taxon>Gammaproteobacteria</taxon>
        <taxon>Oceanospirillales</taxon>
        <taxon>Endozoicomonadaceae</taxon>
        <taxon>Endozoicomonas</taxon>
    </lineage>
</organism>
<evidence type="ECO:0000313" key="4">
    <source>
        <dbReference type="Proteomes" id="UP000071065"/>
    </source>
</evidence>
<keyword evidence="2" id="KW-0472">Membrane</keyword>